<proteinExistence type="predicted"/>
<evidence type="ECO:0000256" key="1">
    <source>
        <dbReference type="SAM" id="MobiDB-lite"/>
    </source>
</evidence>
<protein>
    <submittedName>
        <fullName evidence="2">Biotin carboxyl carrier protein</fullName>
    </submittedName>
</protein>
<keyword evidence="3" id="KW-1185">Reference proteome</keyword>
<dbReference type="RefSeq" id="WP_159392236.1">
    <property type="nucleotide sequence ID" value="NZ_JADBGF010000001.1"/>
</dbReference>
<feature type="region of interest" description="Disordered" evidence="1">
    <location>
        <begin position="1"/>
        <end position="21"/>
    </location>
</feature>
<comment type="caution">
    <text evidence="2">The sequence shown here is derived from an EMBL/GenBank/DDBJ whole genome shotgun (WGS) entry which is preliminary data.</text>
</comment>
<dbReference type="AlphaFoldDB" id="A0A8I0PA93"/>
<feature type="region of interest" description="Disordered" evidence="1">
    <location>
        <begin position="129"/>
        <end position="150"/>
    </location>
</feature>
<dbReference type="GeneID" id="86829694"/>
<organism evidence="2 3">
    <name type="scientific">Streptomyces stelliscabiei</name>
    <dbReference type="NCBI Taxonomy" id="146820"/>
    <lineage>
        <taxon>Bacteria</taxon>
        <taxon>Bacillati</taxon>
        <taxon>Actinomycetota</taxon>
        <taxon>Actinomycetes</taxon>
        <taxon>Kitasatosporales</taxon>
        <taxon>Streptomycetaceae</taxon>
        <taxon>Streptomyces</taxon>
    </lineage>
</organism>
<dbReference type="EMBL" id="JADBGF010000001">
    <property type="protein sequence ID" value="MBE1599009.1"/>
    <property type="molecule type" value="Genomic_DNA"/>
</dbReference>
<sequence>MQQATHPATPTAPVEAREPEPPGATLLQAHAMAGVIIGQLTTSPRDIGARREITGEYSVNVFWSGDVSGVRALASWADSTWGLVPNLLGYGVFAETRPRVDGVQIVAWAVLNPEEAAAAEQLLAVDRATPPAAAEPDTDAEPVPLSDAAPAAQDETALYDQSMDRYAASLGGSVVALVPAVEAGTTVVDGDTVSLTAARVEPGHMVVRPPAAGGEL</sequence>
<evidence type="ECO:0000313" key="2">
    <source>
        <dbReference type="EMBL" id="MBE1599009.1"/>
    </source>
</evidence>
<name>A0A8I0PA93_9ACTN</name>
<evidence type="ECO:0000313" key="3">
    <source>
        <dbReference type="Proteomes" id="UP000629287"/>
    </source>
</evidence>
<accession>A0A8I0PA93</accession>
<gene>
    <name evidence="2" type="ORF">H4687_005138</name>
</gene>
<reference evidence="2 3" key="1">
    <citation type="submission" date="2020-10" db="EMBL/GenBank/DDBJ databases">
        <title>Sequencing the genomes of 1000 actinobacteria strains.</title>
        <authorList>
            <person name="Klenk H.-P."/>
        </authorList>
    </citation>
    <scope>NUCLEOTIDE SEQUENCE [LARGE SCALE GENOMIC DNA]</scope>
    <source>
        <strain evidence="2 3">DSM 41803</strain>
    </source>
</reference>
<dbReference type="Proteomes" id="UP000629287">
    <property type="component" value="Unassembled WGS sequence"/>
</dbReference>